<dbReference type="AlphaFoldDB" id="A0AAD3H7J6"/>
<reference evidence="2 3" key="1">
    <citation type="journal article" date="2021" name="Sci. Rep.">
        <title>The genome of the diatom Chaetoceros tenuissimus carries an ancient integrated fragment of an extant virus.</title>
        <authorList>
            <person name="Hongo Y."/>
            <person name="Kimura K."/>
            <person name="Takaki Y."/>
            <person name="Yoshida Y."/>
            <person name="Baba S."/>
            <person name="Kobayashi G."/>
            <person name="Nagasaki K."/>
            <person name="Hano T."/>
            <person name="Tomaru Y."/>
        </authorList>
    </citation>
    <scope>NUCLEOTIDE SEQUENCE [LARGE SCALE GENOMIC DNA]</scope>
    <source>
        <strain evidence="2 3">NIES-3715</strain>
    </source>
</reference>
<proteinExistence type="predicted"/>
<evidence type="ECO:0000313" key="3">
    <source>
        <dbReference type="Proteomes" id="UP001054902"/>
    </source>
</evidence>
<gene>
    <name evidence="2" type="ORF">CTEN210_09776</name>
</gene>
<comment type="caution">
    <text evidence="2">The sequence shown here is derived from an EMBL/GenBank/DDBJ whole genome shotgun (WGS) entry which is preliminary data.</text>
</comment>
<protein>
    <submittedName>
        <fullName evidence="2">Uncharacterized protein</fullName>
    </submittedName>
</protein>
<feature type="region of interest" description="Disordered" evidence="1">
    <location>
        <begin position="80"/>
        <end position="99"/>
    </location>
</feature>
<name>A0AAD3H7J6_9STRA</name>
<accession>A0AAD3H7J6</accession>
<keyword evidence="3" id="KW-1185">Reference proteome</keyword>
<dbReference type="EMBL" id="BLLK01000046">
    <property type="protein sequence ID" value="GFH53300.1"/>
    <property type="molecule type" value="Genomic_DNA"/>
</dbReference>
<feature type="compositionally biased region" description="Low complexity" evidence="1">
    <location>
        <begin position="33"/>
        <end position="42"/>
    </location>
</feature>
<sequence length="158" mass="17831">MYQQMRNNLREIDLLRAHSVSMDMNGKQKMTCSSNTSNSFNSMQEEGEAKFPTSRSGVARRTANGIDVISSNAAIGTNNQRYLMSDPAQPIGEEKTSLKRTISQSIEPDNDLHNEEFPGMLPVSQKNSSGSTKYLSSWDLMMAKRLEAQETNYQERKR</sequence>
<organism evidence="2 3">
    <name type="scientific">Chaetoceros tenuissimus</name>
    <dbReference type="NCBI Taxonomy" id="426638"/>
    <lineage>
        <taxon>Eukaryota</taxon>
        <taxon>Sar</taxon>
        <taxon>Stramenopiles</taxon>
        <taxon>Ochrophyta</taxon>
        <taxon>Bacillariophyta</taxon>
        <taxon>Coscinodiscophyceae</taxon>
        <taxon>Chaetocerotophycidae</taxon>
        <taxon>Chaetocerotales</taxon>
        <taxon>Chaetocerotaceae</taxon>
        <taxon>Chaetoceros</taxon>
    </lineage>
</organism>
<dbReference type="Proteomes" id="UP001054902">
    <property type="component" value="Unassembled WGS sequence"/>
</dbReference>
<evidence type="ECO:0000313" key="2">
    <source>
        <dbReference type="EMBL" id="GFH53300.1"/>
    </source>
</evidence>
<feature type="region of interest" description="Disordered" evidence="1">
    <location>
        <begin position="108"/>
        <end position="132"/>
    </location>
</feature>
<evidence type="ECO:0000256" key="1">
    <source>
        <dbReference type="SAM" id="MobiDB-lite"/>
    </source>
</evidence>
<feature type="region of interest" description="Disordered" evidence="1">
    <location>
        <begin position="26"/>
        <end position="58"/>
    </location>
</feature>